<keyword evidence="5 10" id="KW-0297">G-protein coupled receptor</keyword>
<dbReference type="AlphaFoldDB" id="A0A7M7TGW7"/>
<dbReference type="InterPro" id="IPR000276">
    <property type="entry name" value="GPCR_Rhodpsn"/>
</dbReference>
<dbReference type="PROSITE" id="PS50262">
    <property type="entry name" value="G_PROTEIN_RECEP_F1_2"/>
    <property type="match status" value="1"/>
</dbReference>
<keyword evidence="3 10" id="KW-0812">Transmembrane</keyword>
<evidence type="ECO:0000256" key="7">
    <source>
        <dbReference type="ARBA" id="ARBA00023157"/>
    </source>
</evidence>
<evidence type="ECO:0000256" key="11">
    <source>
        <dbReference type="SAM" id="MobiDB-lite"/>
    </source>
</evidence>
<dbReference type="PROSITE" id="PS00237">
    <property type="entry name" value="G_PROTEIN_RECEP_F1_1"/>
    <property type="match status" value="1"/>
</dbReference>
<dbReference type="PRINTS" id="PR00237">
    <property type="entry name" value="GPCRRHODOPSN"/>
</dbReference>
<feature type="transmembrane region" description="Helical" evidence="12">
    <location>
        <begin position="26"/>
        <end position="51"/>
    </location>
</feature>
<dbReference type="PANTHER" id="PTHR24248:SF199">
    <property type="entry name" value="IP13425P-RELATED"/>
    <property type="match status" value="1"/>
</dbReference>
<dbReference type="Gene3D" id="1.20.1070.10">
    <property type="entry name" value="Rhodopsin 7-helix transmembrane proteins"/>
    <property type="match status" value="1"/>
</dbReference>
<sequence>MSDQLGTMATPTQVTATSDPFQGPDIVVIIVLSLIALCGAFGNALVVVAVYKTRVLHTVTNHFIVSLACADLFVSICIMPFAVVTQSLNGRWLFGQIFCSIWSSLDILCCTASTLNLCAVSVDRYIAITSPLKYHVAMTRARALGIICVVWLFSMFLATTQLIWKHFIGQTAELMPGFEICPYALDRTFRMYAASSSFFIPLTVVIILYARIFRVAYKQARQINATHDQLQTSHPSRAQMRRNDSVENGNNNAPPNAPSNHQLRKASRMSIEFGIASREVYPHRQSREVKAFKTVAAVLGAFIICWIPFSVTFVVEAYCRKCHLPVSMMDTFLWLGYVNSVVNPFIYAFFNRTFRTSFIRVLGLHSRTSCCGHTIDEDDYRSTIMA</sequence>
<comment type="subcellular location">
    <subcellularLocation>
        <location evidence="1">Cell membrane</location>
        <topology evidence="1">Multi-pass membrane protein</topology>
    </subcellularLocation>
</comment>
<evidence type="ECO:0000256" key="8">
    <source>
        <dbReference type="ARBA" id="ARBA00023170"/>
    </source>
</evidence>
<dbReference type="GeneID" id="583245"/>
<dbReference type="CDD" id="cd14967">
    <property type="entry name" value="7tmA_amine_R-like"/>
    <property type="match status" value="1"/>
</dbReference>
<dbReference type="Proteomes" id="UP000007110">
    <property type="component" value="Unassembled WGS sequence"/>
</dbReference>
<dbReference type="Pfam" id="PF00001">
    <property type="entry name" value="7tm_1"/>
    <property type="match status" value="1"/>
</dbReference>
<evidence type="ECO:0000313" key="15">
    <source>
        <dbReference type="Proteomes" id="UP000007110"/>
    </source>
</evidence>
<dbReference type="KEGG" id="spu:583245"/>
<dbReference type="RefSeq" id="XP_788258.3">
    <property type="nucleotide sequence ID" value="XM_783165.5"/>
</dbReference>
<dbReference type="EnsemblMetazoa" id="XM_783165">
    <property type="protein sequence ID" value="XP_788258"/>
    <property type="gene ID" value="LOC583245"/>
</dbReference>
<dbReference type="GO" id="GO:0005886">
    <property type="term" value="C:plasma membrane"/>
    <property type="evidence" value="ECO:0000318"/>
    <property type="project" value="GO_Central"/>
</dbReference>
<evidence type="ECO:0000256" key="12">
    <source>
        <dbReference type="SAM" id="Phobius"/>
    </source>
</evidence>
<dbReference type="InterPro" id="IPR017452">
    <property type="entry name" value="GPCR_Rhodpsn_7TM"/>
</dbReference>
<comment type="similarity">
    <text evidence="10">Belongs to the G-protein coupled receptor 1 family.</text>
</comment>
<feature type="domain" description="G-protein coupled receptors family 1 profile" evidence="13">
    <location>
        <begin position="42"/>
        <end position="347"/>
    </location>
</feature>
<reference evidence="15" key="1">
    <citation type="submission" date="2015-02" db="EMBL/GenBank/DDBJ databases">
        <title>Genome sequencing for Strongylocentrotus purpuratus.</title>
        <authorList>
            <person name="Murali S."/>
            <person name="Liu Y."/>
            <person name="Vee V."/>
            <person name="English A."/>
            <person name="Wang M."/>
            <person name="Skinner E."/>
            <person name="Han Y."/>
            <person name="Muzny D.M."/>
            <person name="Worley K.C."/>
            <person name="Gibbs R.A."/>
        </authorList>
    </citation>
    <scope>NUCLEOTIDE SEQUENCE</scope>
</reference>
<feature type="transmembrane region" description="Helical" evidence="12">
    <location>
        <begin position="143"/>
        <end position="164"/>
    </location>
</feature>
<feature type="compositionally biased region" description="Low complexity" evidence="11">
    <location>
        <begin position="248"/>
        <end position="260"/>
    </location>
</feature>
<feature type="region of interest" description="Disordered" evidence="11">
    <location>
        <begin position="227"/>
        <end position="264"/>
    </location>
</feature>
<feature type="transmembrane region" description="Helical" evidence="12">
    <location>
        <begin position="95"/>
        <end position="122"/>
    </location>
</feature>
<dbReference type="GO" id="GO:0030594">
    <property type="term" value="F:neurotransmitter receptor activity"/>
    <property type="evidence" value="ECO:0000318"/>
    <property type="project" value="GO_Central"/>
</dbReference>
<evidence type="ECO:0000256" key="1">
    <source>
        <dbReference type="ARBA" id="ARBA00004651"/>
    </source>
</evidence>
<proteinExistence type="inferred from homology"/>
<evidence type="ECO:0000256" key="2">
    <source>
        <dbReference type="ARBA" id="ARBA00022475"/>
    </source>
</evidence>
<dbReference type="GO" id="GO:0004993">
    <property type="term" value="F:G protein-coupled serotonin receptor activity"/>
    <property type="evidence" value="ECO:0000318"/>
    <property type="project" value="GO_Central"/>
</dbReference>
<feature type="transmembrane region" description="Helical" evidence="12">
    <location>
        <begin position="192"/>
        <end position="212"/>
    </location>
</feature>
<dbReference type="OMA" id="VEAYCSK"/>
<dbReference type="GO" id="GO:0007268">
    <property type="term" value="P:chemical synaptic transmission"/>
    <property type="evidence" value="ECO:0000318"/>
    <property type="project" value="GO_Central"/>
</dbReference>
<feature type="transmembrane region" description="Helical" evidence="12">
    <location>
        <begin position="63"/>
        <end position="83"/>
    </location>
</feature>
<evidence type="ECO:0000256" key="5">
    <source>
        <dbReference type="ARBA" id="ARBA00023040"/>
    </source>
</evidence>
<keyword evidence="15" id="KW-1185">Reference proteome</keyword>
<name>A0A7M7TGW7_STRPU</name>
<dbReference type="GO" id="GO:0030425">
    <property type="term" value="C:dendrite"/>
    <property type="evidence" value="ECO:0000318"/>
    <property type="project" value="GO_Central"/>
</dbReference>
<dbReference type="SMART" id="SM01381">
    <property type="entry name" value="7TM_GPCR_Srsx"/>
    <property type="match status" value="1"/>
</dbReference>
<evidence type="ECO:0000256" key="10">
    <source>
        <dbReference type="RuleBase" id="RU000688"/>
    </source>
</evidence>
<evidence type="ECO:0000256" key="4">
    <source>
        <dbReference type="ARBA" id="ARBA00022989"/>
    </source>
</evidence>
<evidence type="ECO:0000256" key="3">
    <source>
        <dbReference type="ARBA" id="ARBA00022692"/>
    </source>
</evidence>
<keyword evidence="6 12" id="KW-0472">Membrane</keyword>
<keyword evidence="2" id="KW-1003">Cell membrane</keyword>
<keyword evidence="7" id="KW-1015">Disulfide bond</keyword>
<feature type="transmembrane region" description="Helical" evidence="12">
    <location>
        <begin position="331"/>
        <end position="350"/>
    </location>
</feature>
<evidence type="ECO:0000256" key="9">
    <source>
        <dbReference type="ARBA" id="ARBA00023224"/>
    </source>
</evidence>
<feature type="transmembrane region" description="Helical" evidence="12">
    <location>
        <begin position="291"/>
        <end position="311"/>
    </location>
</feature>
<dbReference type="PANTHER" id="PTHR24248">
    <property type="entry name" value="ADRENERGIC RECEPTOR-RELATED G-PROTEIN COUPLED RECEPTOR"/>
    <property type="match status" value="1"/>
</dbReference>
<keyword evidence="8 10" id="KW-0675">Receptor</keyword>
<organism evidence="14 15">
    <name type="scientific">Strongylocentrotus purpuratus</name>
    <name type="common">Purple sea urchin</name>
    <dbReference type="NCBI Taxonomy" id="7668"/>
    <lineage>
        <taxon>Eukaryota</taxon>
        <taxon>Metazoa</taxon>
        <taxon>Echinodermata</taxon>
        <taxon>Eleutherozoa</taxon>
        <taxon>Echinozoa</taxon>
        <taxon>Echinoidea</taxon>
        <taxon>Euechinoidea</taxon>
        <taxon>Echinacea</taxon>
        <taxon>Camarodonta</taxon>
        <taxon>Echinidea</taxon>
        <taxon>Strongylocentrotidae</taxon>
        <taxon>Strongylocentrotus</taxon>
    </lineage>
</organism>
<dbReference type="InParanoid" id="A0A7M7TGW7"/>
<keyword evidence="9 10" id="KW-0807">Transducer</keyword>
<dbReference type="OrthoDB" id="5955450at2759"/>
<evidence type="ECO:0000313" key="14">
    <source>
        <dbReference type="EnsemblMetazoa" id="XP_788258"/>
    </source>
</evidence>
<keyword evidence="4 12" id="KW-1133">Transmembrane helix</keyword>
<evidence type="ECO:0000256" key="6">
    <source>
        <dbReference type="ARBA" id="ARBA00023136"/>
    </source>
</evidence>
<feature type="compositionally biased region" description="Polar residues" evidence="11">
    <location>
        <begin position="227"/>
        <end position="236"/>
    </location>
</feature>
<accession>A0A7M7TGW7</accession>
<dbReference type="SUPFAM" id="SSF81321">
    <property type="entry name" value="Family A G protein-coupled receptor-like"/>
    <property type="match status" value="1"/>
</dbReference>
<evidence type="ECO:0000259" key="13">
    <source>
        <dbReference type="PROSITE" id="PS50262"/>
    </source>
</evidence>
<reference evidence="14" key="2">
    <citation type="submission" date="2021-01" db="UniProtKB">
        <authorList>
            <consortium name="EnsemblMetazoa"/>
        </authorList>
    </citation>
    <scope>IDENTIFICATION</scope>
</reference>
<dbReference type="GO" id="GO:0045202">
    <property type="term" value="C:synapse"/>
    <property type="evidence" value="ECO:0007669"/>
    <property type="project" value="GOC"/>
</dbReference>
<protein>
    <recommendedName>
        <fullName evidence="13">G-protein coupled receptors family 1 profile domain-containing protein</fullName>
    </recommendedName>
</protein>
<dbReference type="GO" id="GO:0007187">
    <property type="term" value="P:G protein-coupled receptor signaling pathway, coupled to cyclic nucleotide second messenger"/>
    <property type="evidence" value="ECO:0000318"/>
    <property type="project" value="GO_Central"/>
</dbReference>